<reference evidence="2 3" key="1">
    <citation type="submission" date="2017-01" db="EMBL/GenBank/DDBJ databases">
        <authorList>
            <person name="Mah S.A."/>
            <person name="Swanson W.J."/>
            <person name="Moy G.W."/>
            <person name="Vacquier V.D."/>
        </authorList>
    </citation>
    <scope>NUCLEOTIDE SEQUENCE [LARGE SCALE GENOMIC DNA]</scope>
    <source>
        <strain evidence="2 3">DSM 7027</strain>
    </source>
</reference>
<dbReference type="RefSeq" id="WP_076465512.1">
    <property type="nucleotide sequence ID" value="NZ_FTMN01000011.1"/>
</dbReference>
<dbReference type="eggNOG" id="ENOG5033IQN">
    <property type="taxonomic scope" value="Bacteria"/>
</dbReference>
<dbReference type="Gene3D" id="3.30.750.24">
    <property type="entry name" value="STAS domain"/>
    <property type="match status" value="1"/>
</dbReference>
<dbReference type="STRING" id="49186.SAMN05421647_11145"/>
<proteinExistence type="predicted"/>
<dbReference type="InterPro" id="IPR058548">
    <property type="entry name" value="MlaB-like_STAS"/>
</dbReference>
<dbReference type="SUPFAM" id="SSF52091">
    <property type="entry name" value="SpoIIaa-like"/>
    <property type="match status" value="1"/>
</dbReference>
<evidence type="ECO:0000313" key="3">
    <source>
        <dbReference type="Proteomes" id="UP000186895"/>
    </source>
</evidence>
<evidence type="ECO:0000313" key="2">
    <source>
        <dbReference type="EMBL" id="SIQ91202.1"/>
    </source>
</evidence>
<dbReference type="PANTHER" id="PTHR35849:SF2">
    <property type="entry name" value="BLR2341 PROTEIN"/>
    <property type="match status" value="1"/>
</dbReference>
<feature type="domain" description="STAS" evidence="1">
    <location>
        <begin position="6"/>
        <end position="93"/>
    </location>
</feature>
<keyword evidence="3" id="KW-1185">Reference proteome</keyword>
<dbReference type="AlphaFoldDB" id="A0A1N6WMG1"/>
<dbReference type="EMBL" id="FTMN01000011">
    <property type="protein sequence ID" value="SIQ91202.1"/>
    <property type="molecule type" value="Genomic_DNA"/>
</dbReference>
<accession>A0A1N6WMG1</accession>
<dbReference type="InterPro" id="IPR002645">
    <property type="entry name" value="STAS_dom"/>
</dbReference>
<dbReference type="Proteomes" id="UP000186895">
    <property type="component" value="Unassembled WGS sequence"/>
</dbReference>
<dbReference type="Pfam" id="PF13466">
    <property type="entry name" value="STAS_2"/>
    <property type="match status" value="1"/>
</dbReference>
<dbReference type="PANTHER" id="PTHR35849">
    <property type="entry name" value="BLR2341 PROTEIN"/>
    <property type="match status" value="1"/>
</dbReference>
<dbReference type="PROSITE" id="PS50801">
    <property type="entry name" value="STAS"/>
    <property type="match status" value="1"/>
</dbReference>
<sequence>MADSTLQLPNSLVIQNVAEWKERFVALLANGGLPSLDASPLKDIDTAGLQLLLAVAVEAEKQGSTINWESTSSELQDFAKVLGVTEPLNLEPA</sequence>
<gene>
    <name evidence="2" type="ORF">SAMN05421647_11145</name>
</gene>
<dbReference type="InterPro" id="IPR052746">
    <property type="entry name" value="MlaB_ABC_Transporter"/>
</dbReference>
<protein>
    <submittedName>
        <fullName evidence="2">STAS domain-containing protein</fullName>
    </submittedName>
</protein>
<name>A0A1N6WMG1_9GAMM</name>
<evidence type="ECO:0000259" key="1">
    <source>
        <dbReference type="PROSITE" id="PS50801"/>
    </source>
</evidence>
<dbReference type="InterPro" id="IPR036513">
    <property type="entry name" value="STAS_dom_sf"/>
</dbReference>
<organism evidence="2 3">
    <name type="scientific">Marinobacterium stanieri</name>
    <dbReference type="NCBI Taxonomy" id="49186"/>
    <lineage>
        <taxon>Bacteria</taxon>
        <taxon>Pseudomonadati</taxon>
        <taxon>Pseudomonadota</taxon>
        <taxon>Gammaproteobacteria</taxon>
        <taxon>Oceanospirillales</taxon>
        <taxon>Oceanospirillaceae</taxon>
        <taxon>Marinobacterium</taxon>
    </lineage>
</organism>